<name>A0A0V0GXG5_SOLCH</name>
<feature type="non-terminal residue" evidence="1">
    <location>
        <position position="1"/>
    </location>
</feature>
<sequence length="65" mass="7490">GVAQLNTEVLMNFFQKKIGCLCIICYQLCEYGGSLSQYKGSHEVFLENFLGAPRRQIHWLIHTKN</sequence>
<protein>
    <submittedName>
        <fullName evidence="1">Putative ovule protein</fullName>
    </submittedName>
</protein>
<reference evidence="1" key="1">
    <citation type="submission" date="2015-12" db="EMBL/GenBank/DDBJ databases">
        <title>Gene expression during late stages of embryo sac development: a critical building block for successful pollen-pistil interactions.</title>
        <authorList>
            <person name="Liu Y."/>
            <person name="Joly V."/>
            <person name="Sabar M."/>
            <person name="Matton D.P."/>
        </authorList>
    </citation>
    <scope>NUCLEOTIDE SEQUENCE</scope>
</reference>
<proteinExistence type="predicted"/>
<evidence type="ECO:0000313" key="1">
    <source>
        <dbReference type="EMBL" id="JAP12837.1"/>
    </source>
</evidence>
<organism evidence="1">
    <name type="scientific">Solanum chacoense</name>
    <name type="common">Chaco potato</name>
    <dbReference type="NCBI Taxonomy" id="4108"/>
    <lineage>
        <taxon>Eukaryota</taxon>
        <taxon>Viridiplantae</taxon>
        <taxon>Streptophyta</taxon>
        <taxon>Embryophyta</taxon>
        <taxon>Tracheophyta</taxon>
        <taxon>Spermatophyta</taxon>
        <taxon>Magnoliopsida</taxon>
        <taxon>eudicotyledons</taxon>
        <taxon>Gunneridae</taxon>
        <taxon>Pentapetalae</taxon>
        <taxon>asterids</taxon>
        <taxon>lamiids</taxon>
        <taxon>Solanales</taxon>
        <taxon>Solanaceae</taxon>
        <taxon>Solanoideae</taxon>
        <taxon>Solaneae</taxon>
        <taxon>Solanum</taxon>
    </lineage>
</organism>
<accession>A0A0V0GXG5</accession>
<dbReference type="EMBL" id="GEDG01028977">
    <property type="protein sequence ID" value="JAP12837.1"/>
    <property type="molecule type" value="Transcribed_RNA"/>
</dbReference>
<dbReference type="AlphaFoldDB" id="A0A0V0GXG5"/>